<gene>
    <name evidence="2" type="ORF">G6M90_00g036800</name>
</gene>
<feature type="compositionally biased region" description="Basic and acidic residues" evidence="1">
    <location>
        <begin position="42"/>
        <end position="52"/>
    </location>
</feature>
<dbReference type="Proteomes" id="UP000510686">
    <property type="component" value="Chromosome 2"/>
</dbReference>
<dbReference type="AlphaFoldDB" id="A0A7D5YZD4"/>
<dbReference type="EMBL" id="CP058933">
    <property type="protein sequence ID" value="QLI68345.1"/>
    <property type="molecule type" value="Genomic_DNA"/>
</dbReference>
<name>A0A7D5YZD4_9HYPO</name>
<feature type="region of interest" description="Disordered" evidence="1">
    <location>
        <begin position="33"/>
        <end position="52"/>
    </location>
</feature>
<evidence type="ECO:0000256" key="1">
    <source>
        <dbReference type="SAM" id="MobiDB-lite"/>
    </source>
</evidence>
<proteinExistence type="predicted"/>
<protein>
    <submittedName>
        <fullName evidence="2">Uncharacterized protein</fullName>
    </submittedName>
</protein>
<evidence type="ECO:0000313" key="2">
    <source>
        <dbReference type="EMBL" id="QLI68345.1"/>
    </source>
</evidence>
<accession>A0A7D5YZD4</accession>
<evidence type="ECO:0000313" key="3">
    <source>
        <dbReference type="Proteomes" id="UP000510686"/>
    </source>
</evidence>
<sequence>MIASADCLPGTASKPGESAGQFMVLLGGLNPEKYNNRGRALPNEKHKQISQV</sequence>
<keyword evidence="3" id="KW-1185">Reference proteome</keyword>
<dbReference type="GeneID" id="90967621"/>
<dbReference type="KEGG" id="mbrn:90967621"/>
<organism evidence="2 3">
    <name type="scientific">Metarhizium brunneum</name>
    <dbReference type="NCBI Taxonomy" id="500148"/>
    <lineage>
        <taxon>Eukaryota</taxon>
        <taxon>Fungi</taxon>
        <taxon>Dikarya</taxon>
        <taxon>Ascomycota</taxon>
        <taxon>Pezizomycotina</taxon>
        <taxon>Sordariomycetes</taxon>
        <taxon>Hypocreomycetidae</taxon>
        <taxon>Hypocreales</taxon>
        <taxon>Clavicipitaceae</taxon>
        <taxon>Metarhizium</taxon>
    </lineage>
</organism>
<reference evidence="2 3" key="1">
    <citation type="submission" date="2020-07" db="EMBL/GenBank/DDBJ databases">
        <title>Telomere length de novo assembly of all 7 chromosomes of the fungus, Metarhizium brunneum, using a novel assembly pipeline.</title>
        <authorList>
            <person name="Saud z."/>
            <person name="Kortsinoglou A."/>
            <person name="Kouvelis V.N."/>
            <person name="Butt T.M."/>
        </authorList>
    </citation>
    <scope>NUCLEOTIDE SEQUENCE [LARGE SCALE GENOMIC DNA]</scope>
    <source>
        <strain evidence="2 3">4556</strain>
    </source>
</reference>
<dbReference type="RefSeq" id="XP_065986559.1">
    <property type="nucleotide sequence ID" value="XM_066130187.1"/>
</dbReference>